<dbReference type="EMBL" id="BAAAFD010000011">
    <property type="protein sequence ID" value="GAA0859239.1"/>
    <property type="molecule type" value="Genomic_DNA"/>
</dbReference>
<evidence type="ECO:0000313" key="6">
    <source>
        <dbReference type="EMBL" id="GAA0859239.1"/>
    </source>
</evidence>
<dbReference type="NCBIfam" id="TIGR00254">
    <property type="entry name" value="GGDEF"/>
    <property type="match status" value="1"/>
</dbReference>
<feature type="domain" description="GGDEF" evidence="5">
    <location>
        <begin position="175"/>
        <end position="315"/>
    </location>
</feature>
<dbReference type="PANTHER" id="PTHR45138">
    <property type="entry name" value="REGULATORY COMPONENTS OF SENSORY TRANSDUCTION SYSTEM"/>
    <property type="match status" value="1"/>
</dbReference>
<dbReference type="SMART" id="SM00448">
    <property type="entry name" value="REC"/>
    <property type="match status" value="1"/>
</dbReference>
<gene>
    <name evidence="6" type="ORF">GCM10009114_31950</name>
</gene>
<dbReference type="PROSITE" id="PS50110">
    <property type="entry name" value="RESPONSE_REGULATORY"/>
    <property type="match status" value="1"/>
</dbReference>
<sequence>MKNKIINVNSITQRKPVLLVADDQPLIVRQLYEIFQDDFHVFMASTGVKCLEMAGELLPDIILLDINMPEMDGYETCDKLKTNAATSHIPVIFITSNLEEEDEVKGFEAGAIDFIRKPINATITWARTQSHVEVKRQADLLRSLALIDGLTGVCNRYQFDERFGLDWLSCARAKVPLSLLMIDVDNFKQFNDEFGHVAGDECLKSIAKRIATTVHRPDDLVARYGGEEFVCVLPDTDAIGASKIAEDIRKLIEGTPIEFVDEHGVTKSEDITVSIGGHSLQPKRGESVEKLIQLADQELYRAKNSGKNQVCVTAQVN</sequence>
<evidence type="ECO:0000256" key="1">
    <source>
        <dbReference type="ARBA" id="ARBA00012528"/>
    </source>
</evidence>
<proteinExistence type="predicted"/>
<organism evidence="6 7">
    <name type="scientific">Aliiglaciecola litoralis</name>
    <dbReference type="NCBI Taxonomy" id="582857"/>
    <lineage>
        <taxon>Bacteria</taxon>
        <taxon>Pseudomonadati</taxon>
        <taxon>Pseudomonadota</taxon>
        <taxon>Gammaproteobacteria</taxon>
        <taxon>Alteromonadales</taxon>
        <taxon>Alteromonadaceae</taxon>
        <taxon>Aliiglaciecola</taxon>
    </lineage>
</organism>
<dbReference type="InterPro" id="IPR000160">
    <property type="entry name" value="GGDEF_dom"/>
</dbReference>
<dbReference type="RefSeq" id="WP_343861790.1">
    <property type="nucleotide sequence ID" value="NZ_BAAAFD010000011.1"/>
</dbReference>
<dbReference type="InterPro" id="IPR001789">
    <property type="entry name" value="Sig_transdc_resp-reg_receiver"/>
</dbReference>
<dbReference type="CDD" id="cd01949">
    <property type="entry name" value="GGDEF"/>
    <property type="match status" value="1"/>
</dbReference>
<dbReference type="PANTHER" id="PTHR45138:SF9">
    <property type="entry name" value="DIGUANYLATE CYCLASE DGCM-RELATED"/>
    <property type="match status" value="1"/>
</dbReference>
<dbReference type="Pfam" id="PF00072">
    <property type="entry name" value="Response_reg"/>
    <property type="match status" value="1"/>
</dbReference>
<dbReference type="PROSITE" id="PS50887">
    <property type="entry name" value="GGDEF"/>
    <property type="match status" value="1"/>
</dbReference>
<evidence type="ECO:0000313" key="7">
    <source>
        <dbReference type="Proteomes" id="UP001500359"/>
    </source>
</evidence>
<keyword evidence="3" id="KW-0597">Phosphoprotein</keyword>
<dbReference type="SUPFAM" id="SSF55073">
    <property type="entry name" value="Nucleotide cyclase"/>
    <property type="match status" value="1"/>
</dbReference>
<evidence type="ECO:0000259" key="4">
    <source>
        <dbReference type="PROSITE" id="PS50110"/>
    </source>
</evidence>
<accession>A0ABP3X101</accession>
<name>A0ABP3X101_9ALTE</name>
<dbReference type="SUPFAM" id="SSF52172">
    <property type="entry name" value="CheY-like"/>
    <property type="match status" value="1"/>
</dbReference>
<dbReference type="Gene3D" id="3.40.50.2300">
    <property type="match status" value="1"/>
</dbReference>
<dbReference type="InterPro" id="IPR050469">
    <property type="entry name" value="Diguanylate_Cyclase"/>
</dbReference>
<feature type="modified residue" description="4-aspartylphosphate" evidence="3">
    <location>
        <position position="65"/>
    </location>
</feature>
<dbReference type="InterPro" id="IPR043128">
    <property type="entry name" value="Rev_trsase/Diguanyl_cyclase"/>
</dbReference>
<reference evidence="7" key="1">
    <citation type="journal article" date="2019" name="Int. J. Syst. Evol. Microbiol.">
        <title>The Global Catalogue of Microorganisms (GCM) 10K type strain sequencing project: providing services to taxonomists for standard genome sequencing and annotation.</title>
        <authorList>
            <consortium name="The Broad Institute Genomics Platform"/>
            <consortium name="The Broad Institute Genome Sequencing Center for Infectious Disease"/>
            <person name="Wu L."/>
            <person name="Ma J."/>
        </authorList>
    </citation>
    <scope>NUCLEOTIDE SEQUENCE [LARGE SCALE GENOMIC DNA]</scope>
    <source>
        <strain evidence="7">JCM 15896</strain>
    </source>
</reference>
<evidence type="ECO:0000256" key="3">
    <source>
        <dbReference type="PROSITE-ProRule" id="PRU00169"/>
    </source>
</evidence>
<dbReference type="EC" id="2.7.7.65" evidence="1"/>
<dbReference type="Gene3D" id="3.30.70.270">
    <property type="match status" value="1"/>
</dbReference>
<dbReference type="InterPro" id="IPR029787">
    <property type="entry name" value="Nucleotide_cyclase"/>
</dbReference>
<protein>
    <recommendedName>
        <fullName evidence="1">diguanylate cyclase</fullName>
        <ecNumber evidence="1">2.7.7.65</ecNumber>
    </recommendedName>
</protein>
<dbReference type="Pfam" id="PF00990">
    <property type="entry name" value="GGDEF"/>
    <property type="match status" value="1"/>
</dbReference>
<evidence type="ECO:0000259" key="5">
    <source>
        <dbReference type="PROSITE" id="PS50887"/>
    </source>
</evidence>
<dbReference type="Proteomes" id="UP001500359">
    <property type="component" value="Unassembled WGS sequence"/>
</dbReference>
<dbReference type="SMART" id="SM00267">
    <property type="entry name" value="GGDEF"/>
    <property type="match status" value="1"/>
</dbReference>
<feature type="domain" description="Response regulatory" evidence="4">
    <location>
        <begin position="17"/>
        <end position="132"/>
    </location>
</feature>
<comment type="catalytic activity">
    <reaction evidence="2">
        <text>2 GTP = 3',3'-c-di-GMP + 2 diphosphate</text>
        <dbReference type="Rhea" id="RHEA:24898"/>
        <dbReference type="ChEBI" id="CHEBI:33019"/>
        <dbReference type="ChEBI" id="CHEBI:37565"/>
        <dbReference type="ChEBI" id="CHEBI:58805"/>
        <dbReference type="EC" id="2.7.7.65"/>
    </reaction>
</comment>
<keyword evidence="7" id="KW-1185">Reference proteome</keyword>
<evidence type="ECO:0000256" key="2">
    <source>
        <dbReference type="ARBA" id="ARBA00034247"/>
    </source>
</evidence>
<dbReference type="InterPro" id="IPR011006">
    <property type="entry name" value="CheY-like_superfamily"/>
</dbReference>
<comment type="caution">
    <text evidence="6">The sequence shown here is derived from an EMBL/GenBank/DDBJ whole genome shotgun (WGS) entry which is preliminary data.</text>
</comment>